<keyword evidence="1" id="KW-0680">Restriction system</keyword>
<dbReference type="SUPFAM" id="SSF116734">
    <property type="entry name" value="DNA methylase specificity domain"/>
    <property type="match status" value="1"/>
</dbReference>
<dbReference type="AlphaFoldDB" id="A0A1T4Z2A2"/>
<dbReference type="InterPro" id="IPR052021">
    <property type="entry name" value="Type-I_RS_S_subunit"/>
</dbReference>
<dbReference type="GO" id="GO:0003677">
    <property type="term" value="F:DNA binding"/>
    <property type="evidence" value="ECO:0007669"/>
    <property type="project" value="UniProtKB-KW"/>
</dbReference>
<accession>A0A1T4Z2A2</accession>
<evidence type="ECO:0000313" key="3">
    <source>
        <dbReference type="EMBL" id="SKB07993.1"/>
    </source>
</evidence>
<evidence type="ECO:0000256" key="1">
    <source>
        <dbReference type="ARBA" id="ARBA00022747"/>
    </source>
</evidence>
<sequence length="195" mass="21829">MNLIPIGQIASVRMGVTLRGRDATRPDPNGSCQMIRISDVSDDGHLTNPDLLRFEPGESVKPDLFLRFGDVLVPNRGLRTTAYAFDLPDQNVIVGAQFFIVRCDFSRVFPEYLAWFLRSETAAQHFSTHRKGTLVQTIQRGDLAGLALPLPPLTKQAVIVELDKLATQERQLSERLAFVRHQHLQSTLLQKAPLS</sequence>
<name>A0A1T4Z2A2_9BACT</name>
<organism evidence="3 4">
    <name type="scientific">Prosthecobacter debontii</name>
    <dbReference type="NCBI Taxonomy" id="48467"/>
    <lineage>
        <taxon>Bacteria</taxon>
        <taxon>Pseudomonadati</taxon>
        <taxon>Verrucomicrobiota</taxon>
        <taxon>Verrucomicrobiia</taxon>
        <taxon>Verrucomicrobiales</taxon>
        <taxon>Verrucomicrobiaceae</taxon>
        <taxon>Prosthecobacter</taxon>
    </lineage>
</organism>
<dbReference type="STRING" id="48467.SAMN02745166_04837"/>
<dbReference type="RefSeq" id="WP_078815951.1">
    <property type="nucleotide sequence ID" value="NZ_FUYE01000025.1"/>
</dbReference>
<proteinExistence type="predicted"/>
<evidence type="ECO:0008006" key="5">
    <source>
        <dbReference type="Google" id="ProtNLM"/>
    </source>
</evidence>
<evidence type="ECO:0000313" key="4">
    <source>
        <dbReference type="Proteomes" id="UP000190774"/>
    </source>
</evidence>
<dbReference type="Proteomes" id="UP000190774">
    <property type="component" value="Unassembled WGS sequence"/>
</dbReference>
<dbReference type="Gene3D" id="3.90.220.20">
    <property type="entry name" value="DNA methylase specificity domains"/>
    <property type="match status" value="1"/>
</dbReference>
<dbReference type="PANTHER" id="PTHR30408:SF12">
    <property type="entry name" value="TYPE I RESTRICTION ENZYME MJAVIII SPECIFICITY SUBUNIT"/>
    <property type="match status" value="1"/>
</dbReference>
<keyword evidence="2" id="KW-0238">DNA-binding</keyword>
<protein>
    <recommendedName>
        <fullName evidence="5">Type I restriction modification DNA specificity domain-containing protein</fullName>
    </recommendedName>
</protein>
<reference evidence="4" key="1">
    <citation type="submission" date="2017-02" db="EMBL/GenBank/DDBJ databases">
        <authorList>
            <person name="Varghese N."/>
            <person name="Submissions S."/>
        </authorList>
    </citation>
    <scope>NUCLEOTIDE SEQUENCE [LARGE SCALE GENOMIC DNA]</scope>
    <source>
        <strain evidence="4">ATCC 700200</strain>
    </source>
</reference>
<dbReference type="PANTHER" id="PTHR30408">
    <property type="entry name" value="TYPE-1 RESTRICTION ENZYME ECOKI SPECIFICITY PROTEIN"/>
    <property type="match status" value="1"/>
</dbReference>
<evidence type="ECO:0000256" key="2">
    <source>
        <dbReference type="ARBA" id="ARBA00023125"/>
    </source>
</evidence>
<dbReference type="GO" id="GO:0009307">
    <property type="term" value="P:DNA restriction-modification system"/>
    <property type="evidence" value="ECO:0007669"/>
    <property type="project" value="UniProtKB-KW"/>
</dbReference>
<dbReference type="EMBL" id="FUYE01000025">
    <property type="protein sequence ID" value="SKB07993.1"/>
    <property type="molecule type" value="Genomic_DNA"/>
</dbReference>
<dbReference type="InterPro" id="IPR044946">
    <property type="entry name" value="Restrct_endonuc_typeI_TRD_sf"/>
</dbReference>
<keyword evidence="4" id="KW-1185">Reference proteome</keyword>
<gene>
    <name evidence="3" type="ORF">SAMN02745166_04837</name>
</gene>
<dbReference type="OrthoDB" id="5465337at2"/>